<name>A0A927JE08_9ACTN</name>
<keyword evidence="3" id="KW-1185">Reference proteome</keyword>
<dbReference type="InterPro" id="IPR003111">
    <property type="entry name" value="Lon_prtase_N"/>
</dbReference>
<dbReference type="PROSITE" id="PS51787">
    <property type="entry name" value="LON_N"/>
    <property type="match status" value="1"/>
</dbReference>
<dbReference type="PANTHER" id="PTHR46732">
    <property type="entry name" value="ATP-DEPENDENT PROTEASE LA (LON) DOMAIN PROTEIN"/>
    <property type="match status" value="1"/>
</dbReference>
<comment type="caution">
    <text evidence="2">The sequence shown here is derived from an EMBL/GenBank/DDBJ whole genome shotgun (WGS) entry which is preliminary data.</text>
</comment>
<dbReference type="InterPro" id="IPR015947">
    <property type="entry name" value="PUA-like_sf"/>
</dbReference>
<dbReference type="PANTHER" id="PTHR46732:SF8">
    <property type="entry name" value="ATP-DEPENDENT PROTEASE LA (LON) DOMAIN PROTEIN"/>
    <property type="match status" value="1"/>
</dbReference>
<reference evidence="2" key="1">
    <citation type="submission" date="2020-09" db="EMBL/GenBank/DDBJ databases">
        <title>Hoyosella lacisalsi sp. nov., a halotolerant actinobacterium isolated from soil of Lake Gudzhirganskoe.</title>
        <authorList>
            <person name="Yang Q."/>
            <person name="Guo P.Y."/>
            <person name="Liu S.W."/>
            <person name="Li F.N."/>
            <person name="Sun C.H."/>
        </authorList>
    </citation>
    <scope>NUCLEOTIDE SEQUENCE</scope>
    <source>
        <strain evidence="2">G463</strain>
    </source>
</reference>
<gene>
    <name evidence="2" type="ORF">HT102_11380</name>
</gene>
<accession>A0A927JE08</accession>
<dbReference type="EMBL" id="JACYWE010000006">
    <property type="protein sequence ID" value="MBD8507090.1"/>
    <property type="molecule type" value="Genomic_DNA"/>
</dbReference>
<organism evidence="2 3">
    <name type="scientific">Lolliginicoccus lacisalsi</name>
    <dbReference type="NCBI Taxonomy" id="2742202"/>
    <lineage>
        <taxon>Bacteria</taxon>
        <taxon>Bacillati</taxon>
        <taxon>Actinomycetota</taxon>
        <taxon>Actinomycetes</taxon>
        <taxon>Mycobacteriales</taxon>
        <taxon>Hoyosellaceae</taxon>
        <taxon>Lolliginicoccus</taxon>
    </lineage>
</organism>
<sequence length="216" mass="23488">MTVSPMFPLGSVLLPGGAMPLHVFEPRYQAMVRHCLGEARTPTFGQVLIARGTEVGGGEQRHDVGTLAEIIAHVEIGPGQHALDCRGRERIRVTKWLDDAPFPRAEIEPWPDENDGPVEPGFHTFAARIAELYSLLAQLADKQDIPGSEVAMPELPVLGGTSKTPARHLYELADCIPLGDVDRYQLLTAPGVHERSLVLSDALDGLLEMAEFGLLD</sequence>
<dbReference type="InterPro" id="IPR046336">
    <property type="entry name" value="Lon_prtase_N_sf"/>
</dbReference>
<dbReference type="RefSeq" id="WP_192039539.1">
    <property type="nucleotide sequence ID" value="NZ_JACYWE010000006.1"/>
</dbReference>
<evidence type="ECO:0000259" key="1">
    <source>
        <dbReference type="PROSITE" id="PS51787"/>
    </source>
</evidence>
<evidence type="ECO:0000313" key="3">
    <source>
        <dbReference type="Proteomes" id="UP000642993"/>
    </source>
</evidence>
<proteinExistence type="predicted"/>
<feature type="domain" description="Lon N-terminal" evidence="1">
    <location>
        <begin position="1"/>
        <end position="207"/>
    </location>
</feature>
<evidence type="ECO:0000313" key="2">
    <source>
        <dbReference type="EMBL" id="MBD8507090.1"/>
    </source>
</evidence>
<dbReference type="Proteomes" id="UP000642993">
    <property type="component" value="Unassembled WGS sequence"/>
</dbReference>
<dbReference type="Gene3D" id="2.30.130.40">
    <property type="entry name" value="LON domain-like"/>
    <property type="match status" value="1"/>
</dbReference>
<protein>
    <submittedName>
        <fullName evidence="2">LON peptidase substrate-binding domain-containing protein</fullName>
    </submittedName>
</protein>
<dbReference type="SMART" id="SM00464">
    <property type="entry name" value="LON"/>
    <property type="match status" value="1"/>
</dbReference>
<dbReference type="SUPFAM" id="SSF88697">
    <property type="entry name" value="PUA domain-like"/>
    <property type="match status" value="1"/>
</dbReference>
<dbReference type="AlphaFoldDB" id="A0A927JE08"/>
<dbReference type="Pfam" id="PF02190">
    <property type="entry name" value="LON_substr_bdg"/>
    <property type="match status" value="1"/>
</dbReference>